<sequence length="398" mass="42389">MTATDVQPMRDITAHPAGLATRKFKDAAFIIWGIVATIIGLGTLITLVGDLFHDGGHRLTMAFFSSFPSSEPAQAGILSAWVGSLLVILTTALFAIPIGILAGIYLEEYAPKNAVTSAIEIAVNNLAGVPSILFGLMAVGIFVQFLGNPDRWFAFLPEAIREGGAHLFGQSILTAGITLSLLILPVVIVATREAVRGVPQEIRHAALAVGATKWQSTQHHVLPYALPGVVTGVIIGVSRALGETAPLIMIGGLTFVAFLPISRPGDAAFETIGVLDEYGAAVDPNATETVHIAHDGVVVLPDFTEQAVQAGQTIELPHGATIQSVATWGDAIASWSPNHWLGQEFTVMPIQMFNWTSRPQAEFLELAAAAGIVLLAITLLMNGTAIWLRYRLRKSIKW</sequence>
<dbReference type="GO" id="GO:0005886">
    <property type="term" value="C:plasma membrane"/>
    <property type="evidence" value="ECO:0007669"/>
    <property type="project" value="UniProtKB-SubCell"/>
</dbReference>
<feature type="transmembrane region" description="Helical" evidence="9">
    <location>
        <begin position="366"/>
        <end position="388"/>
    </location>
</feature>
<comment type="caution">
    <text evidence="9">Lacks conserved residue(s) required for the propagation of feature annotation.</text>
</comment>
<dbReference type="PANTHER" id="PTHR43470:SF5">
    <property type="entry name" value="PHOSPHATE TRANSPORT SYSTEM PERMEASE PROTEIN PSTA"/>
    <property type="match status" value="1"/>
</dbReference>
<dbReference type="EMBL" id="CP013244">
    <property type="protein sequence ID" value="ANP46886.1"/>
    <property type="molecule type" value="Genomic_DNA"/>
</dbReference>
<dbReference type="InterPro" id="IPR005672">
    <property type="entry name" value="Phosphate_PstA"/>
</dbReference>
<dbReference type="Proteomes" id="UP000092498">
    <property type="component" value="Chromosome"/>
</dbReference>
<comment type="subcellular location">
    <subcellularLocation>
        <location evidence="9">Cell inner membrane</location>
        <topology evidence="9">Multi-pass membrane protein</topology>
    </subcellularLocation>
    <subcellularLocation>
        <location evidence="1">Cell membrane</location>
        <topology evidence="1">Multi-pass membrane protein</topology>
    </subcellularLocation>
</comment>
<keyword evidence="8 9" id="KW-0472">Membrane</keyword>
<evidence type="ECO:0000313" key="11">
    <source>
        <dbReference type="EMBL" id="ANP46886.1"/>
    </source>
</evidence>
<evidence type="ECO:0000256" key="9">
    <source>
        <dbReference type="RuleBase" id="RU363043"/>
    </source>
</evidence>
<evidence type="ECO:0000256" key="6">
    <source>
        <dbReference type="ARBA" id="ARBA00022692"/>
    </source>
</evidence>
<reference evidence="11 12" key="1">
    <citation type="submission" date="2015-11" db="EMBL/GenBank/DDBJ databases">
        <title>Whole-Genome Sequence of Candidatus Oderbacter manganicum from the National Park Lower Oder Valley, Germany.</title>
        <authorList>
            <person name="Braun B."/>
            <person name="Liere K."/>
            <person name="Szewzyk U."/>
        </authorList>
    </citation>
    <scope>NUCLEOTIDE SEQUENCE [LARGE SCALE GENOMIC DNA]</scope>
    <source>
        <strain evidence="11 12">OTSz_A_272</strain>
    </source>
</reference>
<dbReference type="KEGG" id="cbot:ATE48_13650"/>
<dbReference type="CDD" id="cd06261">
    <property type="entry name" value="TM_PBP2"/>
    <property type="match status" value="1"/>
</dbReference>
<dbReference type="FunCoup" id="A0A1B1AJY8">
    <property type="interactions" value="194"/>
</dbReference>
<protein>
    <recommendedName>
        <fullName evidence="3 9">Phosphate transport system permease protein PstA</fullName>
    </recommendedName>
</protein>
<keyword evidence="6 9" id="KW-0812">Transmembrane</keyword>
<feature type="transmembrane region" description="Helical" evidence="9">
    <location>
        <begin position="29"/>
        <end position="53"/>
    </location>
</feature>
<evidence type="ECO:0000256" key="7">
    <source>
        <dbReference type="ARBA" id="ARBA00022989"/>
    </source>
</evidence>
<organism evidence="11 12">
    <name type="scientific">Candidatus Viadribacter manganicus</name>
    <dbReference type="NCBI Taxonomy" id="1759059"/>
    <lineage>
        <taxon>Bacteria</taxon>
        <taxon>Pseudomonadati</taxon>
        <taxon>Pseudomonadota</taxon>
        <taxon>Alphaproteobacteria</taxon>
        <taxon>Hyphomonadales</taxon>
        <taxon>Hyphomonadaceae</taxon>
        <taxon>Candidatus Viadribacter</taxon>
    </lineage>
</organism>
<evidence type="ECO:0000256" key="5">
    <source>
        <dbReference type="ARBA" id="ARBA00022475"/>
    </source>
</evidence>
<dbReference type="Pfam" id="PF00528">
    <property type="entry name" value="BPD_transp_1"/>
    <property type="match status" value="1"/>
</dbReference>
<comment type="similarity">
    <text evidence="2 9">Belongs to the binding-protein-dependent transport system permease family. CysTW subfamily.</text>
</comment>
<feature type="transmembrane region" description="Helical" evidence="9">
    <location>
        <begin position="167"/>
        <end position="190"/>
    </location>
</feature>
<dbReference type="InParanoid" id="A0A1B1AJY8"/>
<evidence type="ECO:0000256" key="1">
    <source>
        <dbReference type="ARBA" id="ARBA00004651"/>
    </source>
</evidence>
<keyword evidence="7 9" id="KW-1133">Transmembrane helix</keyword>
<name>A0A1B1AJY8_9PROT</name>
<accession>A0A1B1AJY8</accession>
<dbReference type="RefSeq" id="WP_066772402.1">
    <property type="nucleotide sequence ID" value="NZ_CP013244.1"/>
</dbReference>
<feature type="domain" description="ABC transmembrane type-1" evidence="10">
    <location>
        <begin position="81"/>
        <end position="299"/>
    </location>
</feature>
<evidence type="ECO:0000256" key="8">
    <source>
        <dbReference type="ARBA" id="ARBA00023136"/>
    </source>
</evidence>
<gene>
    <name evidence="11" type="ORF">ATE48_13650</name>
</gene>
<evidence type="ECO:0000313" key="12">
    <source>
        <dbReference type="Proteomes" id="UP000092498"/>
    </source>
</evidence>
<dbReference type="GO" id="GO:0005315">
    <property type="term" value="F:phosphate transmembrane transporter activity"/>
    <property type="evidence" value="ECO:0007669"/>
    <property type="project" value="InterPro"/>
</dbReference>
<keyword evidence="12" id="KW-1185">Reference proteome</keyword>
<dbReference type="NCBIfam" id="TIGR00974">
    <property type="entry name" value="3a0107s02c"/>
    <property type="match status" value="1"/>
</dbReference>
<feature type="transmembrane region" description="Helical" evidence="9">
    <location>
        <begin position="126"/>
        <end position="147"/>
    </location>
</feature>
<keyword evidence="4" id="KW-0813">Transport</keyword>
<feature type="transmembrane region" description="Helical" evidence="9">
    <location>
        <begin position="73"/>
        <end position="106"/>
    </location>
</feature>
<evidence type="ECO:0000256" key="3">
    <source>
        <dbReference type="ARBA" id="ARBA00016864"/>
    </source>
</evidence>
<proteinExistence type="inferred from homology"/>
<evidence type="ECO:0000259" key="10">
    <source>
        <dbReference type="PROSITE" id="PS50928"/>
    </source>
</evidence>
<evidence type="ECO:0000256" key="2">
    <source>
        <dbReference type="ARBA" id="ARBA00007069"/>
    </source>
</evidence>
<dbReference type="Gene3D" id="1.10.3720.10">
    <property type="entry name" value="MetI-like"/>
    <property type="match status" value="1"/>
</dbReference>
<dbReference type="InterPro" id="IPR035906">
    <property type="entry name" value="MetI-like_sf"/>
</dbReference>
<dbReference type="STRING" id="1759059.ATE48_13650"/>
<dbReference type="AlphaFoldDB" id="A0A1B1AJY8"/>
<evidence type="ECO:0000256" key="4">
    <source>
        <dbReference type="ARBA" id="ARBA00022448"/>
    </source>
</evidence>
<dbReference type="SUPFAM" id="SSF161098">
    <property type="entry name" value="MetI-like"/>
    <property type="match status" value="1"/>
</dbReference>
<dbReference type="InterPro" id="IPR000515">
    <property type="entry name" value="MetI-like"/>
</dbReference>
<dbReference type="PANTHER" id="PTHR43470">
    <property type="entry name" value="PHOSPHATE TRANSPORT SYSTEM PERMEASE PROTEIN PSTA-RELATED"/>
    <property type="match status" value="1"/>
</dbReference>
<dbReference type="PROSITE" id="PS50928">
    <property type="entry name" value="ABC_TM1"/>
    <property type="match status" value="1"/>
</dbReference>
<dbReference type="GO" id="GO:0035435">
    <property type="term" value="P:phosphate ion transmembrane transport"/>
    <property type="evidence" value="ECO:0007669"/>
    <property type="project" value="InterPro"/>
</dbReference>
<keyword evidence="5 9" id="KW-1003">Cell membrane</keyword>